<organism evidence="1 2">
    <name type="scientific">Hephaestia caeni</name>
    <dbReference type="NCBI Taxonomy" id="645617"/>
    <lineage>
        <taxon>Bacteria</taxon>
        <taxon>Pseudomonadati</taxon>
        <taxon>Pseudomonadota</taxon>
        <taxon>Alphaproteobacteria</taxon>
        <taxon>Sphingomonadales</taxon>
        <taxon>Sphingomonadaceae</taxon>
        <taxon>Hephaestia</taxon>
    </lineage>
</organism>
<name>A0A397NP40_9SPHN</name>
<dbReference type="Proteomes" id="UP000266568">
    <property type="component" value="Unassembled WGS sequence"/>
</dbReference>
<comment type="caution">
    <text evidence="1">The sequence shown here is derived from an EMBL/GenBank/DDBJ whole genome shotgun (WGS) entry which is preliminary data.</text>
</comment>
<protein>
    <submittedName>
        <fullName evidence="1">Uncharacterized protein (DUF736 family)</fullName>
    </submittedName>
</protein>
<dbReference type="Pfam" id="PF05284">
    <property type="entry name" value="DUF736"/>
    <property type="match status" value="1"/>
</dbReference>
<dbReference type="RefSeq" id="WP_119036720.1">
    <property type="nucleotide sequence ID" value="NZ_QXDC01000004.1"/>
</dbReference>
<proteinExistence type="predicted"/>
<dbReference type="OrthoDB" id="9811595at2"/>
<dbReference type="InterPro" id="IPR007948">
    <property type="entry name" value="DUF736"/>
</dbReference>
<gene>
    <name evidence="1" type="ORF">DFR49_3287</name>
</gene>
<evidence type="ECO:0000313" key="2">
    <source>
        <dbReference type="Proteomes" id="UP000266568"/>
    </source>
</evidence>
<evidence type="ECO:0000313" key="1">
    <source>
        <dbReference type="EMBL" id="RIA37403.1"/>
    </source>
</evidence>
<keyword evidence="2" id="KW-1185">Reference proteome</keyword>
<accession>A0A397NP40</accession>
<dbReference type="EMBL" id="QXDC01000004">
    <property type="protein sequence ID" value="RIA37403.1"/>
    <property type="molecule type" value="Genomic_DNA"/>
</dbReference>
<dbReference type="AlphaFoldDB" id="A0A397NP40"/>
<reference evidence="1 2" key="1">
    <citation type="submission" date="2018-08" db="EMBL/GenBank/DDBJ databases">
        <title>Genomic Encyclopedia of Type Strains, Phase IV (KMG-IV): sequencing the most valuable type-strain genomes for metagenomic binning, comparative biology and taxonomic classification.</title>
        <authorList>
            <person name="Goeker M."/>
        </authorList>
    </citation>
    <scope>NUCLEOTIDE SEQUENCE [LARGE SCALE GENOMIC DNA]</scope>
    <source>
        <strain evidence="1 2">DSM 25527</strain>
    </source>
</reference>
<sequence length="111" mass="12241">MYAGTFKPTANGYSGRIRMFGIDEAVIIVPAEPNDAENAPDYRVHLDEEAGPEIGAGWKRVGEKAGDYVSIEIDSAIFAGPPLRANLFRADNDGTTFNLSWNRPRPREDRS</sequence>